<reference evidence="1" key="1">
    <citation type="journal article" date="2020" name="Stud. Mycol.">
        <title>101 Dothideomycetes genomes: a test case for predicting lifestyles and emergence of pathogens.</title>
        <authorList>
            <person name="Haridas S."/>
            <person name="Albert R."/>
            <person name="Binder M."/>
            <person name="Bloem J."/>
            <person name="Labutti K."/>
            <person name="Salamov A."/>
            <person name="Andreopoulos B."/>
            <person name="Baker S."/>
            <person name="Barry K."/>
            <person name="Bills G."/>
            <person name="Bluhm B."/>
            <person name="Cannon C."/>
            <person name="Castanera R."/>
            <person name="Culley D."/>
            <person name="Daum C."/>
            <person name="Ezra D."/>
            <person name="Gonzalez J."/>
            <person name="Henrissat B."/>
            <person name="Kuo A."/>
            <person name="Liang C."/>
            <person name="Lipzen A."/>
            <person name="Lutzoni F."/>
            <person name="Magnuson J."/>
            <person name="Mondo S."/>
            <person name="Nolan M."/>
            <person name="Ohm R."/>
            <person name="Pangilinan J."/>
            <person name="Park H.-J."/>
            <person name="Ramirez L."/>
            <person name="Alfaro M."/>
            <person name="Sun H."/>
            <person name="Tritt A."/>
            <person name="Yoshinaga Y."/>
            <person name="Zwiers L.-H."/>
            <person name="Turgeon B."/>
            <person name="Goodwin S."/>
            <person name="Spatafora J."/>
            <person name="Crous P."/>
            <person name="Grigoriev I."/>
        </authorList>
    </citation>
    <scope>NUCLEOTIDE SEQUENCE</scope>
    <source>
        <strain evidence="1">CBS 130266</strain>
    </source>
</reference>
<accession>A0A9P4NLI0</accession>
<gene>
    <name evidence="1" type="ORF">EJ08DRAFT_375604</name>
</gene>
<name>A0A9P4NLI0_9PEZI</name>
<dbReference type="AlphaFoldDB" id="A0A9P4NLI0"/>
<comment type="caution">
    <text evidence="1">The sequence shown here is derived from an EMBL/GenBank/DDBJ whole genome shotgun (WGS) entry which is preliminary data.</text>
</comment>
<evidence type="ECO:0000313" key="1">
    <source>
        <dbReference type="EMBL" id="KAF2426529.1"/>
    </source>
</evidence>
<organism evidence="1 2">
    <name type="scientific">Tothia fuscella</name>
    <dbReference type="NCBI Taxonomy" id="1048955"/>
    <lineage>
        <taxon>Eukaryota</taxon>
        <taxon>Fungi</taxon>
        <taxon>Dikarya</taxon>
        <taxon>Ascomycota</taxon>
        <taxon>Pezizomycotina</taxon>
        <taxon>Dothideomycetes</taxon>
        <taxon>Pleosporomycetidae</taxon>
        <taxon>Venturiales</taxon>
        <taxon>Cylindrosympodiaceae</taxon>
        <taxon>Tothia</taxon>
    </lineage>
</organism>
<proteinExistence type="predicted"/>
<dbReference type="Proteomes" id="UP000800235">
    <property type="component" value="Unassembled WGS sequence"/>
</dbReference>
<sequence length="278" mass="30953">MATLLDVPNELLEAVAENMDLPGNVAFRLVNKHVCLATLPSFSKRDLRSYALILHPIAMRQLIDFARSPDLAGTHAPRDAVTTLRIFPTFFLYRISPNKNPEGPQEYQAQEQARMARNQAQLQAGTAISAATPHAFTFVQGHPQSTAGYPTILKFRTQSPQFAKLVAKITAPEPFANSRAIFFPFQESVPYSSLLLSHFIATLGRFLLPLLSQGGPRPSLTTIMEAFPNLERLQIVEADIRGTNSGYWLPVERRSGMFSPLLGLVVRPSIQERIWAQE</sequence>
<dbReference type="EMBL" id="MU007064">
    <property type="protein sequence ID" value="KAF2426529.1"/>
    <property type="molecule type" value="Genomic_DNA"/>
</dbReference>
<protein>
    <submittedName>
        <fullName evidence="1">Uncharacterized protein</fullName>
    </submittedName>
</protein>
<keyword evidence="2" id="KW-1185">Reference proteome</keyword>
<evidence type="ECO:0000313" key="2">
    <source>
        <dbReference type="Proteomes" id="UP000800235"/>
    </source>
</evidence>